<proteinExistence type="predicted"/>
<keyword evidence="4" id="KW-1185">Reference proteome</keyword>
<evidence type="ECO:0000256" key="1">
    <source>
        <dbReference type="SAM" id="MobiDB-lite"/>
    </source>
</evidence>
<feature type="transmembrane region" description="Helical" evidence="2">
    <location>
        <begin position="47"/>
        <end position="67"/>
    </location>
</feature>
<dbReference type="EMBL" id="BAAALF010000056">
    <property type="protein sequence ID" value="GAA1241367.1"/>
    <property type="molecule type" value="Genomic_DNA"/>
</dbReference>
<reference evidence="3 4" key="1">
    <citation type="journal article" date="2019" name="Int. J. Syst. Evol. Microbiol.">
        <title>The Global Catalogue of Microorganisms (GCM) 10K type strain sequencing project: providing services to taxonomists for standard genome sequencing and annotation.</title>
        <authorList>
            <consortium name="The Broad Institute Genomics Platform"/>
            <consortium name="The Broad Institute Genome Sequencing Center for Infectious Disease"/>
            <person name="Wu L."/>
            <person name="Ma J."/>
        </authorList>
    </citation>
    <scope>NUCLEOTIDE SEQUENCE [LARGE SCALE GENOMIC DNA]</scope>
    <source>
        <strain evidence="3 4">JCM 13004</strain>
    </source>
</reference>
<evidence type="ECO:0000313" key="4">
    <source>
        <dbReference type="Proteomes" id="UP001500037"/>
    </source>
</evidence>
<protein>
    <submittedName>
        <fullName evidence="3">Uncharacterized protein</fullName>
    </submittedName>
</protein>
<evidence type="ECO:0000313" key="3">
    <source>
        <dbReference type="EMBL" id="GAA1241367.1"/>
    </source>
</evidence>
<feature type="transmembrane region" description="Helical" evidence="2">
    <location>
        <begin position="20"/>
        <end position="41"/>
    </location>
</feature>
<sequence length="95" mass="10459">MSAPRRRMPDEVRSAAVRTFVFLAFTLVTLIYATLASFAHSRALTPALMLTGLGVFGIVWCLLEVVISRQIAAQRRRGPGRDSPIAANRPAPPRR</sequence>
<evidence type="ECO:0000256" key="2">
    <source>
        <dbReference type="SAM" id="Phobius"/>
    </source>
</evidence>
<keyword evidence="2" id="KW-0472">Membrane</keyword>
<accession>A0ABN1WD82</accession>
<comment type="caution">
    <text evidence="3">The sequence shown here is derived from an EMBL/GenBank/DDBJ whole genome shotgun (WGS) entry which is preliminary data.</text>
</comment>
<dbReference type="Proteomes" id="UP001500037">
    <property type="component" value="Unassembled WGS sequence"/>
</dbReference>
<organism evidence="3 4">
    <name type="scientific">Kitasatospora nipponensis</name>
    <dbReference type="NCBI Taxonomy" id="258049"/>
    <lineage>
        <taxon>Bacteria</taxon>
        <taxon>Bacillati</taxon>
        <taxon>Actinomycetota</taxon>
        <taxon>Actinomycetes</taxon>
        <taxon>Kitasatosporales</taxon>
        <taxon>Streptomycetaceae</taxon>
        <taxon>Kitasatospora</taxon>
    </lineage>
</organism>
<name>A0ABN1WD82_9ACTN</name>
<keyword evidence="2" id="KW-0812">Transmembrane</keyword>
<feature type="region of interest" description="Disordered" evidence="1">
    <location>
        <begin position="73"/>
        <end position="95"/>
    </location>
</feature>
<gene>
    <name evidence="3" type="ORF">GCM10009665_35230</name>
</gene>
<keyword evidence="2" id="KW-1133">Transmembrane helix</keyword>